<comment type="caution">
    <text evidence="2">The sequence shown here is derived from an EMBL/GenBank/DDBJ whole genome shotgun (WGS) entry which is preliminary data.</text>
</comment>
<evidence type="ECO:0000313" key="2">
    <source>
        <dbReference type="EMBL" id="KAF5472235.1"/>
    </source>
</evidence>
<gene>
    <name evidence="2" type="ORF">F2P56_008971</name>
</gene>
<dbReference type="InterPro" id="IPR043502">
    <property type="entry name" value="DNA/RNA_pol_sf"/>
</dbReference>
<evidence type="ECO:0000259" key="1">
    <source>
        <dbReference type="Pfam" id="PF00078"/>
    </source>
</evidence>
<dbReference type="SUPFAM" id="SSF56672">
    <property type="entry name" value="DNA/RNA polymerases"/>
    <property type="match status" value="1"/>
</dbReference>
<evidence type="ECO:0000313" key="3">
    <source>
        <dbReference type="Proteomes" id="UP000619265"/>
    </source>
</evidence>
<feature type="domain" description="Reverse transcriptase" evidence="1">
    <location>
        <begin position="65"/>
        <end position="188"/>
    </location>
</feature>
<dbReference type="PANTHER" id="PTHR24559">
    <property type="entry name" value="TRANSPOSON TY3-I GAG-POL POLYPROTEIN"/>
    <property type="match status" value="1"/>
</dbReference>
<dbReference type="AlphaFoldDB" id="A0A834D0U4"/>
<dbReference type="Gramene" id="Jr04_08590_p1">
    <property type="protein sequence ID" value="cds.Jr04_08590_p1"/>
    <property type="gene ID" value="Jr04_08590"/>
</dbReference>
<dbReference type="CDD" id="cd01647">
    <property type="entry name" value="RT_LTR"/>
    <property type="match status" value="1"/>
</dbReference>
<reference evidence="2" key="2">
    <citation type="submission" date="2020-03" db="EMBL/GenBank/DDBJ databases">
        <title>Walnut 2.0.</title>
        <authorList>
            <person name="Marrano A."/>
            <person name="Britton M."/>
            <person name="Zimin A.V."/>
            <person name="Zaini P.A."/>
            <person name="Workman R."/>
            <person name="Puiu D."/>
            <person name="Bianco L."/>
            <person name="Allen B.J."/>
            <person name="Troggio M."/>
            <person name="Leslie C.A."/>
            <person name="Timp W."/>
            <person name="Dendekar A."/>
            <person name="Salzberg S.L."/>
            <person name="Neale D.B."/>
        </authorList>
    </citation>
    <scope>NUCLEOTIDE SEQUENCE</scope>
    <source>
        <tissue evidence="2">Leaves</tissue>
    </source>
</reference>
<dbReference type="Proteomes" id="UP000619265">
    <property type="component" value="Unassembled WGS sequence"/>
</dbReference>
<dbReference type="InterPro" id="IPR053134">
    <property type="entry name" value="RNA-dir_DNA_polymerase"/>
</dbReference>
<dbReference type="PANTHER" id="PTHR24559:SF444">
    <property type="entry name" value="REVERSE TRANSCRIPTASE DOMAIN-CONTAINING PROTEIN"/>
    <property type="match status" value="1"/>
</dbReference>
<dbReference type="Gene3D" id="3.30.70.270">
    <property type="match status" value="1"/>
</dbReference>
<dbReference type="InterPro" id="IPR000477">
    <property type="entry name" value="RT_dom"/>
</dbReference>
<dbReference type="EMBL" id="LIHL02000004">
    <property type="protein sequence ID" value="KAF5472235.1"/>
    <property type="molecule type" value="Genomic_DNA"/>
</dbReference>
<name>A0A834D0U4_JUGRE</name>
<organism evidence="2 3">
    <name type="scientific">Juglans regia</name>
    <name type="common">English walnut</name>
    <dbReference type="NCBI Taxonomy" id="51240"/>
    <lineage>
        <taxon>Eukaryota</taxon>
        <taxon>Viridiplantae</taxon>
        <taxon>Streptophyta</taxon>
        <taxon>Embryophyta</taxon>
        <taxon>Tracheophyta</taxon>
        <taxon>Spermatophyta</taxon>
        <taxon>Magnoliopsida</taxon>
        <taxon>eudicotyledons</taxon>
        <taxon>Gunneridae</taxon>
        <taxon>Pentapetalae</taxon>
        <taxon>rosids</taxon>
        <taxon>fabids</taxon>
        <taxon>Fagales</taxon>
        <taxon>Juglandaceae</taxon>
        <taxon>Juglans</taxon>
    </lineage>
</organism>
<dbReference type="Pfam" id="PF00078">
    <property type="entry name" value="RVT_1"/>
    <property type="match status" value="1"/>
</dbReference>
<proteinExistence type="predicted"/>
<protein>
    <recommendedName>
        <fullName evidence="1">Reverse transcriptase domain-containing protein</fullName>
    </recommendedName>
</protein>
<sequence>MLRINNSVIEHSLCINLKAKKVRQKRRSFSIEKWTAIAKEIDSLLVAGFIREAHYLEWLSNVVLIRKANSKWRMCMDFIDLNKTCPKDSFPLPQIDVIVDATVEHKSLRFMEAYSEFNQIRMNKVNEEKTVFITDRWHYCYRVLPFGLKNAGATYQRLVNRMFKHQIGKTIEVYVDDQLVKSKEATQH</sequence>
<dbReference type="InterPro" id="IPR043128">
    <property type="entry name" value="Rev_trsase/Diguanyl_cyclase"/>
</dbReference>
<reference evidence="2" key="1">
    <citation type="submission" date="2015-10" db="EMBL/GenBank/DDBJ databases">
        <authorList>
            <person name="Martinez-Garcia P.J."/>
            <person name="Crepeau M.W."/>
            <person name="Puiu D."/>
            <person name="Gonzalez-Ibeas D."/>
            <person name="Whalen J."/>
            <person name="Stevens K."/>
            <person name="Paul R."/>
            <person name="Butterfield T."/>
            <person name="Britton M."/>
            <person name="Reagan R."/>
            <person name="Chakraborty S."/>
            <person name="Walawage S.L."/>
            <person name="Vasquez-Gross H.A."/>
            <person name="Cardeno C."/>
            <person name="Famula R."/>
            <person name="Pratt K."/>
            <person name="Kuruganti S."/>
            <person name="Aradhya M.K."/>
            <person name="Leslie C.A."/>
            <person name="Dandekar A.M."/>
            <person name="Salzberg S.L."/>
            <person name="Wegrzyn J.L."/>
            <person name="Langley C.H."/>
            <person name="Neale D.B."/>
        </authorList>
    </citation>
    <scope>NUCLEOTIDE SEQUENCE</scope>
    <source>
        <tissue evidence="2">Leaves</tissue>
    </source>
</reference>
<dbReference type="Gene3D" id="3.10.10.10">
    <property type="entry name" value="HIV Type 1 Reverse Transcriptase, subunit A, domain 1"/>
    <property type="match status" value="1"/>
</dbReference>
<accession>A0A834D0U4</accession>